<dbReference type="Pfam" id="PF13378">
    <property type="entry name" value="MR_MLE_C"/>
    <property type="match status" value="1"/>
</dbReference>
<dbReference type="Gene3D" id="3.30.390.10">
    <property type="entry name" value="Enolase-like, N-terminal domain"/>
    <property type="match status" value="1"/>
</dbReference>
<dbReference type="GO" id="GO:0046872">
    <property type="term" value="F:metal ion binding"/>
    <property type="evidence" value="ECO:0007669"/>
    <property type="project" value="UniProtKB-KW"/>
</dbReference>
<keyword evidence="3" id="KW-0456">Lyase</keyword>
<dbReference type="EC" id="4.2.1.113" evidence="3"/>
<dbReference type="Gene3D" id="3.20.20.120">
    <property type="entry name" value="Enolase-like C-terminal domain"/>
    <property type="match status" value="1"/>
</dbReference>
<dbReference type="PANTHER" id="PTHR48073:SF2">
    <property type="entry name" value="O-SUCCINYLBENZOATE SYNTHASE"/>
    <property type="match status" value="1"/>
</dbReference>
<dbReference type="InterPro" id="IPR029017">
    <property type="entry name" value="Enolase-like_N"/>
</dbReference>
<feature type="domain" description="Enolase C-terminal" evidence="2">
    <location>
        <begin position="196"/>
        <end position="393"/>
    </location>
</feature>
<keyword evidence="1" id="KW-0479">Metal-binding</keyword>
<dbReference type="GO" id="GO:0043748">
    <property type="term" value="F:O-succinylbenzoate synthase activity"/>
    <property type="evidence" value="ECO:0007669"/>
    <property type="project" value="UniProtKB-EC"/>
</dbReference>
<dbReference type="SUPFAM" id="SSF51604">
    <property type="entry name" value="Enolase C-terminal domain-like"/>
    <property type="match status" value="1"/>
</dbReference>
<sequence>MDLNVNVRNADVVTIKIPFNRELRSSLHRDNFKSGVILTLEGGGHLGFGEAPTLALPSYGPDFTNGAFVAVELFLEMAKGYYESNSKEITIPVGDFIGRLLQSYRGNRPAIAAIEMALLDLYARQNSIGPLETIAQYLNHGEVEYGVGAGALVDRSGDLLDFELEPQGGSLGFLPLSGLEGAEADDSYDYSQYLALIESGFRRIKVKVDGSKGGSILGSLAKVCELNQGFVELSVDANCSLRQPFLLESIYDIGFSYVEDPYEFDSLSNLADSLSNKSGRVALDGCLTSLPVVSDYIKLVNFDIGVLKLDRMGSILEVVRSANALALAGKNFYIGGMYDSPILRRLNGNLIRVLRPTEASDLGADGDYFDCELLPSALRMDDGRLTLPGGVGLCGIFLPNEDQIGISTSLLFV</sequence>
<protein>
    <submittedName>
        <fullName evidence="3">O-succinylbenzoate synthase</fullName>
        <ecNumber evidence="3">4.2.1.113</ecNumber>
    </submittedName>
</protein>
<accession>A0A0D8HJ19</accession>
<dbReference type="EMBL" id="JXYS01000066">
    <property type="protein sequence ID" value="KJF17086.1"/>
    <property type="molecule type" value="Genomic_DNA"/>
</dbReference>
<name>A0A0D8HJ19_9ACTN</name>
<evidence type="ECO:0000313" key="4">
    <source>
        <dbReference type="Proteomes" id="UP000032360"/>
    </source>
</evidence>
<evidence type="ECO:0000259" key="2">
    <source>
        <dbReference type="Pfam" id="PF13378"/>
    </source>
</evidence>
<organism evidence="3 4">
    <name type="scientific">Acidithrix ferrooxidans</name>
    <dbReference type="NCBI Taxonomy" id="1280514"/>
    <lineage>
        <taxon>Bacteria</taxon>
        <taxon>Bacillati</taxon>
        <taxon>Actinomycetota</taxon>
        <taxon>Acidimicrobiia</taxon>
        <taxon>Acidimicrobiales</taxon>
        <taxon>Acidimicrobiaceae</taxon>
        <taxon>Acidithrix</taxon>
    </lineage>
</organism>
<dbReference type="SUPFAM" id="SSF54826">
    <property type="entry name" value="Enolase N-terminal domain-like"/>
    <property type="match status" value="1"/>
</dbReference>
<proteinExistence type="predicted"/>
<dbReference type="PANTHER" id="PTHR48073">
    <property type="entry name" value="O-SUCCINYLBENZOATE SYNTHASE-RELATED"/>
    <property type="match status" value="1"/>
</dbReference>
<dbReference type="RefSeq" id="WP_052605711.1">
    <property type="nucleotide sequence ID" value="NZ_JXYS01000066.1"/>
</dbReference>
<dbReference type="STRING" id="1280514.AXFE_20830"/>
<dbReference type="Proteomes" id="UP000032360">
    <property type="component" value="Unassembled WGS sequence"/>
</dbReference>
<dbReference type="AlphaFoldDB" id="A0A0D8HJ19"/>
<dbReference type="InterPro" id="IPR029065">
    <property type="entry name" value="Enolase_C-like"/>
</dbReference>
<evidence type="ECO:0000313" key="3">
    <source>
        <dbReference type="EMBL" id="KJF17086.1"/>
    </source>
</evidence>
<dbReference type="InterPro" id="IPR036849">
    <property type="entry name" value="Enolase-like_C_sf"/>
</dbReference>
<dbReference type="OrthoDB" id="9774531at2"/>
<gene>
    <name evidence="3" type="primary">menC</name>
    <name evidence="3" type="ORF">AXFE_20830</name>
</gene>
<keyword evidence="4" id="KW-1185">Reference proteome</keyword>
<reference evidence="3 4" key="1">
    <citation type="submission" date="2015-01" db="EMBL/GenBank/DDBJ databases">
        <title>Draft genome of the acidophilic iron oxidizer Acidithrix ferrooxidans strain Py-F3.</title>
        <authorList>
            <person name="Poehlein A."/>
            <person name="Eisen S."/>
            <person name="Schloemann M."/>
            <person name="Johnson B.D."/>
            <person name="Daniel R."/>
            <person name="Muehling M."/>
        </authorList>
    </citation>
    <scope>NUCLEOTIDE SEQUENCE [LARGE SCALE GENOMIC DNA]</scope>
    <source>
        <strain evidence="3 4">Py-F3</strain>
    </source>
</reference>
<comment type="caution">
    <text evidence="3">The sequence shown here is derived from an EMBL/GenBank/DDBJ whole genome shotgun (WGS) entry which is preliminary data.</text>
</comment>
<evidence type="ECO:0000256" key="1">
    <source>
        <dbReference type="ARBA" id="ARBA00022723"/>
    </source>
</evidence>